<evidence type="ECO:0000259" key="8">
    <source>
        <dbReference type="PROSITE" id="PS50109"/>
    </source>
</evidence>
<sequence length="598" mass="67978">MRFPKPKSLSFRLVVVIFLLIVSVQLLSIVISAVFLHQKHQEEVFRDLEEYANSFDKAPNVDSAYRVSIISLQGEVLFDNKIDIRTLDNHLEREEVQNLLQGKSHKSLRLSSTEHKENLYFTKFISPQGDFADSGIFGKLENKLQQNKPQKVILRVSKQKDSLYLKNFTSLFVTLLFFSAIASVILGVLLSRLITNPIKNINLSHPIKTNPYAELHIFMQQISKQKKKIKKQLKSIKQSKLQFDIITKNMNEGFLVLDSTGNITQSNAKALQILRLTPYNQHINIFALMSDFTHAIKESIDSSNQTFEISINEYFLQVICMPIFIKDKLKAIIILLFDKSLQKDIFELRKEFSSNVTHELKTPLSAILASSEMLCNGLVLDKDRDEFIARIYSESKRLLTLIDKILKISFLDSSLERSANCPQKERVNLPNLIANILPNLQNLAKDKDIKISAEILGNHDSRITNRDLEKSQDFEVQKFEVLGIPALLEDMVYNLSENAIKYSPKGSAVKITLKSDENGVILRVSDNGIGIAPSEQERVFERFYCIDKSRSKKLGGNGLGLAIVKRVAKIHNATITLNSELGKGSEFVITFENLHHLT</sequence>
<feature type="transmembrane region" description="Helical" evidence="7">
    <location>
        <begin position="12"/>
        <end position="36"/>
    </location>
</feature>
<keyword evidence="7" id="KW-1133">Transmembrane helix</keyword>
<dbReference type="InterPro" id="IPR003594">
    <property type="entry name" value="HATPase_dom"/>
</dbReference>
<dbReference type="Proteomes" id="UP000018731">
    <property type="component" value="Unassembled WGS sequence"/>
</dbReference>
<dbReference type="STRING" id="1357400.HMPREF2086_00519"/>
<dbReference type="PANTHER" id="PTHR45453">
    <property type="entry name" value="PHOSPHATE REGULON SENSOR PROTEIN PHOR"/>
    <property type="match status" value="1"/>
</dbReference>
<feature type="transmembrane region" description="Helical" evidence="7">
    <location>
        <begin position="168"/>
        <end position="190"/>
    </location>
</feature>
<keyword evidence="6" id="KW-0902">Two-component regulatory system</keyword>
<keyword evidence="4" id="KW-0808">Transferase</keyword>
<evidence type="ECO:0000256" key="5">
    <source>
        <dbReference type="ARBA" id="ARBA00022777"/>
    </source>
</evidence>
<evidence type="ECO:0000256" key="4">
    <source>
        <dbReference type="ARBA" id="ARBA00022679"/>
    </source>
</evidence>
<dbReference type="EMBL" id="AZJI01000001">
    <property type="protein sequence ID" value="ETD25184.1"/>
    <property type="molecule type" value="Genomic_DNA"/>
</dbReference>
<dbReference type="GO" id="GO:0005886">
    <property type="term" value="C:plasma membrane"/>
    <property type="evidence" value="ECO:0007669"/>
    <property type="project" value="TreeGrafter"/>
</dbReference>
<dbReference type="GO" id="GO:0000155">
    <property type="term" value="F:phosphorelay sensor kinase activity"/>
    <property type="evidence" value="ECO:0007669"/>
    <property type="project" value="InterPro"/>
</dbReference>
<keyword evidence="5" id="KW-0418">Kinase</keyword>
<dbReference type="HOGENOM" id="CLU_000445_89_2_7"/>
<evidence type="ECO:0000256" key="1">
    <source>
        <dbReference type="ARBA" id="ARBA00000085"/>
    </source>
</evidence>
<dbReference type="SMART" id="SM00388">
    <property type="entry name" value="HisKA"/>
    <property type="match status" value="1"/>
</dbReference>
<dbReference type="PRINTS" id="PR00344">
    <property type="entry name" value="BCTRLSENSOR"/>
</dbReference>
<dbReference type="PATRIC" id="fig|1357400.3.peg.709"/>
<dbReference type="InterPro" id="IPR035965">
    <property type="entry name" value="PAS-like_dom_sf"/>
</dbReference>
<protein>
    <recommendedName>
        <fullName evidence="2">histidine kinase</fullName>
        <ecNumber evidence="2">2.7.13.3</ecNumber>
    </recommendedName>
</protein>
<evidence type="ECO:0000256" key="2">
    <source>
        <dbReference type="ARBA" id="ARBA00012438"/>
    </source>
</evidence>
<feature type="domain" description="Histidine kinase" evidence="8">
    <location>
        <begin position="355"/>
        <end position="595"/>
    </location>
</feature>
<dbReference type="InterPro" id="IPR050351">
    <property type="entry name" value="BphY/WalK/GraS-like"/>
</dbReference>
<dbReference type="InterPro" id="IPR005467">
    <property type="entry name" value="His_kinase_dom"/>
</dbReference>
<evidence type="ECO:0000313" key="9">
    <source>
        <dbReference type="EMBL" id="ETD25184.1"/>
    </source>
</evidence>
<dbReference type="SUPFAM" id="SSF47384">
    <property type="entry name" value="Homodimeric domain of signal transducing histidine kinase"/>
    <property type="match status" value="1"/>
</dbReference>
<dbReference type="Gene3D" id="3.30.450.20">
    <property type="entry name" value="PAS domain"/>
    <property type="match status" value="1"/>
</dbReference>
<dbReference type="CDD" id="cd00082">
    <property type="entry name" value="HisKA"/>
    <property type="match status" value="1"/>
</dbReference>
<keyword evidence="7" id="KW-0472">Membrane</keyword>
<dbReference type="InterPro" id="IPR004358">
    <property type="entry name" value="Sig_transdc_His_kin-like_C"/>
</dbReference>
<dbReference type="SUPFAM" id="SSF55785">
    <property type="entry name" value="PYP-like sensor domain (PAS domain)"/>
    <property type="match status" value="1"/>
</dbReference>
<dbReference type="RefSeq" id="WP_023927232.1">
    <property type="nucleotide sequence ID" value="NZ_KI669454.1"/>
</dbReference>
<dbReference type="GO" id="GO:0004721">
    <property type="term" value="F:phosphoprotein phosphatase activity"/>
    <property type="evidence" value="ECO:0007669"/>
    <property type="project" value="TreeGrafter"/>
</dbReference>
<evidence type="ECO:0000256" key="3">
    <source>
        <dbReference type="ARBA" id="ARBA00022553"/>
    </source>
</evidence>
<dbReference type="eggNOG" id="COG5002">
    <property type="taxonomic scope" value="Bacteria"/>
</dbReference>
<comment type="catalytic activity">
    <reaction evidence="1">
        <text>ATP + protein L-histidine = ADP + protein N-phospho-L-histidine.</text>
        <dbReference type="EC" id="2.7.13.3"/>
    </reaction>
</comment>
<organism evidence="9 10">
    <name type="scientific">Helicobacter macacae MIT 99-5501</name>
    <dbReference type="NCBI Taxonomy" id="1357400"/>
    <lineage>
        <taxon>Bacteria</taxon>
        <taxon>Pseudomonadati</taxon>
        <taxon>Campylobacterota</taxon>
        <taxon>Epsilonproteobacteria</taxon>
        <taxon>Campylobacterales</taxon>
        <taxon>Helicobacteraceae</taxon>
        <taxon>Helicobacter</taxon>
    </lineage>
</organism>
<evidence type="ECO:0000313" key="10">
    <source>
        <dbReference type="Proteomes" id="UP000018731"/>
    </source>
</evidence>
<keyword evidence="3" id="KW-0597">Phosphoprotein</keyword>
<dbReference type="SMART" id="SM00387">
    <property type="entry name" value="HATPase_c"/>
    <property type="match status" value="1"/>
</dbReference>
<dbReference type="Pfam" id="PF00512">
    <property type="entry name" value="HisKA"/>
    <property type="match status" value="1"/>
</dbReference>
<dbReference type="EC" id="2.7.13.3" evidence="2"/>
<dbReference type="InterPro" id="IPR036890">
    <property type="entry name" value="HATPase_C_sf"/>
</dbReference>
<dbReference type="Gene3D" id="1.10.287.130">
    <property type="match status" value="1"/>
</dbReference>
<gene>
    <name evidence="9" type="ORF">HMPREF2086_00519</name>
</gene>
<dbReference type="Gene3D" id="3.30.565.10">
    <property type="entry name" value="Histidine kinase-like ATPase, C-terminal domain"/>
    <property type="match status" value="1"/>
</dbReference>
<dbReference type="PROSITE" id="PS50109">
    <property type="entry name" value="HIS_KIN"/>
    <property type="match status" value="1"/>
</dbReference>
<dbReference type="CDD" id="cd00075">
    <property type="entry name" value="HATPase"/>
    <property type="match status" value="1"/>
</dbReference>
<dbReference type="GO" id="GO:0016036">
    <property type="term" value="P:cellular response to phosphate starvation"/>
    <property type="evidence" value="ECO:0007669"/>
    <property type="project" value="TreeGrafter"/>
</dbReference>
<dbReference type="FunFam" id="3.30.565.10:FF:000006">
    <property type="entry name" value="Sensor histidine kinase WalK"/>
    <property type="match status" value="1"/>
</dbReference>
<accession>V8CCV2</accession>
<comment type="caution">
    <text evidence="9">The sequence shown here is derived from an EMBL/GenBank/DDBJ whole genome shotgun (WGS) entry which is preliminary data.</text>
</comment>
<evidence type="ECO:0000256" key="7">
    <source>
        <dbReference type="SAM" id="Phobius"/>
    </source>
</evidence>
<dbReference type="InterPro" id="IPR003661">
    <property type="entry name" value="HisK_dim/P_dom"/>
</dbReference>
<dbReference type="Pfam" id="PF02518">
    <property type="entry name" value="HATPase_c"/>
    <property type="match status" value="1"/>
</dbReference>
<reference evidence="9 10" key="1">
    <citation type="journal article" date="2014" name="Genome Announc.">
        <title>Draft genome sequences of six enterohepatic helicobacter species isolated from humans and one from rhesus macaques.</title>
        <authorList>
            <person name="Shen Z."/>
            <person name="Sheh A."/>
            <person name="Young S.K."/>
            <person name="Abouelliel A."/>
            <person name="Ward D.V."/>
            <person name="Earl A.M."/>
            <person name="Fox J.G."/>
        </authorList>
    </citation>
    <scope>NUCLEOTIDE SEQUENCE [LARGE SCALE GENOMIC DNA]</scope>
    <source>
        <strain evidence="9 10">MIT 99-5501</strain>
    </source>
</reference>
<keyword evidence="10" id="KW-1185">Reference proteome</keyword>
<proteinExistence type="predicted"/>
<name>V8CCV2_9HELI</name>
<dbReference type="InterPro" id="IPR036097">
    <property type="entry name" value="HisK_dim/P_sf"/>
</dbReference>
<keyword evidence="7" id="KW-0812">Transmembrane</keyword>
<evidence type="ECO:0000256" key="6">
    <source>
        <dbReference type="ARBA" id="ARBA00023012"/>
    </source>
</evidence>
<dbReference type="SUPFAM" id="SSF55874">
    <property type="entry name" value="ATPase domain of HSP90 chaperone/DNA topoisomerase II/histidine kinase"/>
    <property type="match status" value="1"/>
</dbReference>
<dbReference type="AlphaFoldDB" id="V8CCV2"/>
<dbReference type="PANTHER" id="PTHR45453:SF1">
    <property type="entry name" value="PHOSPHATE REGULON SENSOR PROTEIN PHOR"/>
    <property type="match status" value="1"/>
</dbReference>